<organism evidence="2 3">
    <name type="scientific">Sodaliphilus pleomorphus</name>
    <dbReference type="NCBI Taxonomy" id="2606626"/>
    <lineage>
        <taxon>Bacteria</taxon>
        <taxon>Pseudomonadati</taxon>
        <taxon>Bacteroidota</taxon>
        <taxon>Bacteroidia</taxon>
        <taxon>Bacteroidales</taxon>
        <taxon>Muribaculaceae</taxon>
        <taxon>Sodaliphilus</taxon>
    </lineage>
</organism>
<protein>
    <submittedName>
        <fullName evidence="2">Uncharacterized protein</fullName>
    </submittedName>
</protein>
<dbReference type="RefSeq" id="WP_154327670.1">
    <property type="nucleotide sequence ID" value="NZ_CP045696.1"/>
</dbReference>
<comment type="caution">
    <text evidence="2">The sequence shown here is derived from an EMBL/GenBank/DDBJ whole genome shotgun (WGS) entry which is preliminary data.</text>
</comment>
<feature type="transmembrane region" description="Helical" evidence="1">
    <location>
        <begin position="6"/>
        <end position="25"/>
    </location>
</feature>
<dbReference type="Proteomes" id="UP000483362">
    <property type="component" value="Unassembled WGS sequence"/>
</dbReference>
<name>A0A6L5XG51_9BACT</name>
<keyword evidence="1" id="KW-0472">Membrane</keyword>
<keyword evidence="1" id="KW-0812">Transmembrane</keyword>
<sequence>MYFNSVEFYTILLVIAFALLGVIFVPKNKQPVSTKIVPMRLTPESHSNGESSHITLTALPGGSALLAHPGLPLHMGETVNLVVHKSGDTLKIIERKGVSVPAASLNSQGEALLTMLQPRTYSLRFDSEVTGQWATTQFCNVEGNVKTIPLSY</sequence>
<evidence type="ECO:0000313" key="2">
    <source>
        <dbReference type="EMBL" id="MSS18473.1"/>
    </source>
</evidence>
<evidence type="ECO:0000256" key="1">
    <source>
        <dbReference type="SAM" id="Phobius"/>
    </source>
</evidence>
<keyword evidence="1" id="KW-1133">Transmembrane helix</keyword>
<reference evidence="2 3" key="1">
    <citation type="submission" date="2019-08" db="EMBL/GenBank/DDBJ databases">
        <title>In-depth cultivation of the pig gut microbiome towards novel bacterial diversity and tailored functional studies.</title>
        <authorList>
            <person name="Wylensek D."/>
            <person name="Hitch T.C.A."/>
            <person name="Clavel T."/>
        </authorList>
    </citation>
    <scope>NUCLEOTIDE SEQUENCE [LARGE SCALE GENOMIC DNA]</scope>
    <source>
        <strain evidence="2 3">Oil-RF-744-WCA-WT-10</strain>
    </source>
</reference>
<gene>
    <name evidence="2" type="ORF">FYJ29_12010</name>
</gene>
<accession>A0A6L5XG51</accession>
<proteinExistence type="predicted"/>
<dbReference type="AlphaFoldDB" id="A0A6L5XG51"/>
<keyword evidence="3" id="KW-1185">Reference proteome</keyword>
<dbReference type="EMBL" id="VULT01000022">
    <property type="protein sequence ID" value="MSS18473.1"/>
    <property type="molecule type" value="Genomic_DNA"/>
</dbReference>
<evidence type="ECO:0000313" key="3">
    <source>
        <dbReference type="Proteomes" id="UP000483362"/>
    </source>
</evidence>